<sequence>METDAKVLEALALLRQAGRLDLLKDGALAPARPARRASAGVACSPPRVAPAGKVRGAACGVGTKGGSGAGGRRFYGRERGGESPKVSRGTGRAGQRTGWNPAKKWRAGAQVSEELQAGLENRFGVPEQSAKKKLKGRKADTRQGCPGAYRQERSQARGGGAPAAPVVYTGAADASSVKARKAGFLVGSDSGSLDLGVSAGGGSFWVEARAGGGGGPLGPLVIKMADHAPMEQ</sequence>
<dbReference type="Proteomes" id="UP001066276">
    <property type="component" value="Chromosome 5"/>
</dbReference>
<dbReference type="EMBL" id="JANPWB010000009">
    <property type="protein sequence ID" value="KAJ1158164.1"/>
    <property type="molecule type" value="Genomic_DNA"/>
</dbReference>
<feature type="region of interest" description="Disordered" evidence="1">
    <location>
        <begin position="126"/>
        <end position="162"/>
    </location>
</feature>
<evidence type="ECO:0000313" key="2">
    <source>
        <dbReference type="EMBL" id="KAJ1158164.1"/>
    </source>
</evidence>
<feature type="region of interest" description="Disordered" evidence="1">
    <location>
        <begin position="70"/>
        <end position="105"/>
    </location>
</feature>
<reference evidence="2" key="1">
    <citation type="journal article" date="2022" name="bioRxiv">
        <title>Sequencing and chromosome-scale assembly of the giantPleurodeles waltlgenome.</title>
        <authorList>
            <person name="Brown T."/>
            <person name="Elewa A."/>
            <person name="Iarovenko S."/>
            <person name="Subramanian E."/>
            <person name="Araus A.J."/>
            <person name="Petzold A."/>
            <person name="Susuki M."/>
            <person name="Suzuki K.-i.T."/>
            <person name="Hayashi T."/>
            <person name="Toyoda A."/>
            <person name="Oliveira C."/>
            <person name="Osipova E."/>
            <person name="Leigh N.D."/>
            <person name="Simon A."/>
            <person name="Yun M.H."/>
        </authorList>
    </citation>
    <scope>NUCLEOTIDE SEQUENCE</scope>
    <source>
        <strain evidence="2">20211129_DDA</strain>
        <tissue evidence="2">Liver</tissue>
    </source>
</reference>
<keyword evidence="3" id="KW-1185">Reference proteome</keyword>
<protein>
    <submittedName>
        <fullName evidence="2">Uncharacterized protein</fullName>
    </submittedName>
</protein>
<evidence type="ECO:0000256" key="1">
    <source>
        <dbReference type="SAM" id="MobiDB-lite"/>
    </source>
</evidence>
<gene>
    <name evidence="2" type="ORF">NDU88_010858</name>
</gene>
<name>A0AAV7S3S4_PLEWA</name>
<organism evidence="2 3">
    <name type="scientific">Pleurodeles waltl</name>
    <name type="common">Iberian ribbed newt</name>
    <dbReference type="NCBI Taxonomy" id="8319"/>
    <lineage>
        <taxon>Eukaryota</taxon>
        <taxon>Metazoa</taxon>
        <taxon>Chordata</taxon>
        <taxon>Craniata</taxon>
        <taxon>Vertebrata</taxon>
        <taxon>Euteleostomi</taxon>
        <taxon>Amphibia</taxon>
        <taxon>Batrachia</taxon>
        <taxon>Caudata</taxon>
        <taxon>Salamandroidea</taxon>
        <taxon>Salamandridae</taxon>
        <taxon>Pleurodelinae</taxon>
        <taxon>Pleurodeles</taxon>
    </lineage>
</organism>
<dbReference type="AlphaFoldDB" id="A0AAV7S3S4"/>
<evidence type="ECO:0000313" key="3">
    <source>
        <dbReference type="Proteomes" id="UP001066276"/>
    </source>
</evidence>
<proteinExistence type="predicted"/>
<accession>A0AAV7S3S4</accession>
<comment type="caution">
    <text evidence="2">The sequence shown here is derived from an EMBL/GenBank/DDBJ whole genome shotgun (WGS) entry which is preliminary data.</text>
</comment>